<feature type="non-terminal residue" evidence="2">
    <location>
        <position position="1"/>
    </location>
</feature>
<name>A0A815XX82_ADIRI</name>
<feature type="compositionally biased region" description="Polar residues" evidence="1">
    <location>
        <begin position="39"/>
        <end position="70"/>
    </location>
</feature>
<evidence type="ECO:0000313" key="2">
    <source>
        <dbReference type="EMBL" id="CAF1562673.1"/>
    </source>
</evidence>
<gene>
    <name evidence="2" type="ORF">XAT740_LOCUS43758</name>
</gene>
<protein>
    <recommendedName>
        <fullName evidence="4">SH3 domain-containing protein</fullName>
    </recommendedName>
</protein>
<evidence type="ECO:0008006" key="4">
    <source>
        <dbReference type="Google" id="ProtNLM"/>
    </source>
</evidence>
<comment type="caution">
    <text evidence="2">The sequence shown here is derived from an EMBL/GenBank/DDBJ whole genome shotgun (WGS) entry which is preliminary data.</text>
</comment>
<reference evidence="2" key="1">
    <citation type="submission" date="2021-02" db="EMBL/GenBank/DDBJ databases">
        <authorList>
            <person name="Nowell W R."/>
        </authorList>
    </citation>
    <scope>NUCLEOTIDE SEQUENCE</scope>
</reference>
<proteinExistence type="predicted"/>
<dbReference type="AlphaFoldDB" id="A0A815XX82"/>
<organism evidence="2 3">
    <name type="scientific">Adineta ricciae</name>
    <name type="common">Rotifer</name>
    <dbReference type="NCBI Taxonomy" id="249248"/>
    <lineage>
        <taxon>Eukaryota</taxon>
        <taxon>Metazoa</taxon>
        <taxon>Spiralia</taxon>
        <taxon>Gnathifera</taxon>
        <taxon>Rotifera</taxon>
        <taxon>Eurotatoria</taxon>
        <taxon>Bdelloidea</taxon>
        <taxon>Adinetida</taxon>
        <taxon>Adinetidae</taxon>
        <taxon>Adineta</taxon>
    </lineage>
</organism>
<evidence type="ECO:0000313" key="3">
    <source>
        <dbReference type="Proteomes" id="UP000663828"/>
    </source>
</evidence>
<sequence length="70" mass="7404">PGQGSNGCQYVNAASISVGECVDILEDDHGDGWTRIQKSDGSSGFVPSSYLRNDSEIPPTSSQPIESGRF</sequence>
<dbReference type="Proteomes" id="UP000663828">
    <property type="component" value="Unassembled WGS sequence"/>
</dbReference>
<dbReference type="SUPFAM" id="SSF50044">
    <property type="entry name" value="SH3-domain"/>
    <property type="match status" value="1"/>
</dbReference>
<dbReference type="EMBL" id="CAJNOR010005443">
    <property type="protein sequence ID" value="CAF1562673.1"/>
    <property type="molecule type" value="Genomic_DNA"/>
</dbReference>
<keyword evidence="3" id="KW-1185">Reference proteome</keyword>
<accession>A0A815XX82</accession>
<evidence type="ECO:0000256" key="1">
    <source>
        <dbReference type="SAM" id="MobiDB-lite"/>
    </source>
</evidence>
<feature type="region of interest" description="Disordered" evidence="1">
    <location>
        <begin position="33"/>
        <end position="70"/>
    </location>
</feature>
<dbReference type="Gene3D" id="2.30.30.40">
    <property type="entry name" value="SH3 Domains"/>
    <property type="match status" value="1"/>
</dbReference>
<dbReference type="InterPro" id="IPR036028">
    <property type="entry name" value="SH3-like_dom_sf"/>
</dbReference>